<feature type="region of interest" description="Disordered" evidence="1">
    <location>
        <begin position="17"/>
        <end position="41"/>
    </location>
</feature>
<proteinExistence type="predicted"/>
<dbReference type="Pfam" id="PF17235">
    <property type="entry name" value="STD1"/>
    <property type="match status" value="1"/>
</dbReference>
<reference evidence="2 3" key="1">
    <citation type="submission" date="2017-04" db="EMBL/GenBank/DDBJ databases">
        <authorList>
            <person name="Afonso C.L."/>
            <person name="Miller P.J."/>
            <person name="Scott M.A."/>
            <person name="Spackman E."/>
            <person name="Goraichik I."/>
            <person name="Dimitrov K.M."/>
            <person name="Suarez D.L."/>
            <person name="Swayne D.E."/>
        </authorList>
    </citation>
    <scope>NUCLEOTIDE SEQUENCE [LARGE SCALE GENOMIC DNA]</scope>
</reference>
<dbReference type="Proteomes" id="UP000196158">
    <property type="component" value="Unassembled WGS sequence"/>
</dbReference>
<dbReference type="EMBL" id="FXLY01000011">
    <property type="protein sequence ID" value="SMN22274.1"/>
    <property type="molecule type" value="Genomic_DNA"/>
</dbReference>
<dbReference type="OrthoDB" id="4081967at2759"/>
<accession>A0A1X7R9J5</accession>
<feature type="region of interest" description="Disordered" evidence="1">
    <location>
        <begin position="83"/>
        <end position="102"/>
    </location>
</feature>
<gene>
    <name evidence="2" type="ORF">KASA_0H00528G</name>
</gene>
<sequence>MPDFKLSGSKHFTRPLPILETGSISTPQSNEQQLPRPNIALSKDRKRRLFPLVKYHHQAGNHDSNAPVEFTARARDEIKRTLFLKDNESHNNSRKTSNSLDNKSLYSSDSSLFSLPQSQMTDGSSILTQVKPVNTPYVPQTPLIPLVTEISLEHALPSDFSDMYTRSTLLTNRLLPNGRPEFTIRELIDWPLNDTRSLLIINELRPEWGNKLPRIIGINPSGPKYRYQLLPLYCSDEFIIETLVGSDIYLEANLDHEFKLRSATYIVKTARERHQLMAGGAKERFMTLQRFEWRNIIENYLLNLAVEAQCRYDFKYNCNEFKKWKMQQQGISIQDTQHKVYLSHKEKDMIWQQCQSFVYRRLNLDWKPDALNNI</sequence>
<keyword evidence="3" id="KW-1185">Reference proteome</keyword>
<evidence type="ECO:0000313" key="3">
    <source>
        <dbReference type="Proteomes" id="UP000196158"/>
    </source>
</evidence>
<name>A0A1X7R9J5_9SACH</name>
<organism evidence="2 3">
    <name type="scientific">Maudiozyma saulgeensis</name>
    <dbReference type="NCBI Taxonomy" id="1789683"/>
    <lineage>
        <taxon>Eukaryota</taxon>
        <taxon>Fungi</taxon>
        <taxon>Dikarya</taxon>
        <taxon>Ascomycota</taxon>
        <taxon>Saccharomycotina</taxon>
        <taxon>Saccharomycetes</taxon>
        <taxon>Saccharomycetales</taxon>
        <taxon>Saccharomycetaceae</taxon>
        <taxon>Maudiozyma</taxon>
    </lineage>
</organism>
<feature type="compositionally biased region" description="Polar residues" evidence="1">
    <location>
        <begin position="22"/>
        <end position="35"/>
    </location>
</feature>
<protein>
    <submittedName>
        <fullName evidence="2">Similar to Saccharomyces cerevisiae YDR277C MTH1 Negative regulator of the glucose-sensing signal transduction pathway, required for repression of transcription by Rgt1p</fullName>
    </submittedName>
</protein>
<dbReference type="InterPro" id="IPR035189">
    <property type="entry name" value="Std1/Mth1"/>
</dbReference>
<dbReference type="AlphaFoldDB" id="A0A1X7R9J5"/>
<evidence type="ECO:0000256" key="1">
    <source>
        <dbReference type="SAM" id="MobiDB-lite"/>
    </source>
</evidence>
<evidence type="ECO:0000313" key="2">
    <source>
        <dbReference type="EMBL" id="SMN22274.1"/>
    </source>
</evidence>